<feature type="domain" description="Protein kinase" evidence="4">
    <location>
        <begin position="11"/>
        <end position="275"/>
    </location>
</feature>
<evidence type="ECO:0000313" key="5">
    <source>
        <dbReference type="EMBL" id="CAD8197184.1"/>
    </source>
</evidence>
<comment type="caution">
    <text evidence="5">The sequence shown here is derived from an EMBL/GenBank/DDBJ whole genome shotgun (WGS) entry which is preliminary data.</text>
</comment>
<proteinExistence type="predicted"/>
<dbReference type="OrthoDB" id="312082at2759"/>
<evidence type="ECO:0000259" key="4">
    <source>
        <dbReference type="PROSITE" id="PS50011"/>
    </source>
</evidence>
<dbReference type="SMART" id="SM00220">
    <property type="entry name" value="S_TKc"/>
    <property type="match status" value="1"/>
</dbReference>
<dbReference type="GO" id="GO:0005524">
    <property type="term" value="F:ATP binding"/>
    <property type="evidence" value="ECO:0007669"/>
    <property type="project" value="InterPro"/>
</dbReference>
<dbReference type="PANTHER" id="PTHR11909">
    <property type="entry name" value="CASEIN KINASE-RELATED"/>
    <property type="match status" value="1"/>
</dbReference>
<dbReference type="InterPro" id="IPR000719">
    <property type="entry name" value="Prot_kinase_dom"/>
</dbReference>
<organism evidence="5 6">
    <name type="scientific">Paramecium octaurelia</name>
    <dbReference type="NCBI Taxonomy" id="43137"/>
    <lineage>
        <taxon>Eukaryota</taxon>
        <taxon>Sar</taxon>
        <taxon>Alveolata</taxon>
        <taxon>Ciliophora</taxon>
        <taxon>Intramacronucleata</taxon>
        <taxon>Oligohymenophorea</taxon>
        <taxon>Peniculida</taxon>
        <taxon>Parameciidae</taxon>
        <taxon>Paramecium</taxon>
    </lineage>
</organism>
<dbReference type="Pfam" id="PF00069">
    <property type="entry name" value="Pkinase"/>
    <property type="match status" value="1"/>
</dbReference>
<reference evidence="5" key="1">
    <citation type="submission" date="2021-01" db="EMBL/GenBank/DDBJ databases">
        <authorList>
            <consortium name="Genoscope - CEA"/>
            <person name="William W."/>
        </authorList>
    </citation>
    <scope>NUCLEOTIDE SEQUENCE</scope>
</reference>
<feature type="compositionally biased region" description="Low complexity" evidence="3">
    <location>
        <begin position="310"/>
        <end position="324"/>
    </location>
</feature>
<dbReference type="EC" id="2.7.11.1" evidence="1"/>
<evidence type="ECO:0000256" key="3">
    <source>
        <dbReference type="SAM" id="MobiDB-lite"/>
    </source>
</evidence>
<dbReference type="GO" id="GO:0004674">
    <property type="term" value="F:protein serine/threonine kinase activity"/>
    <property type="evidence" value="ECO:0007669"/>
    <property type="project" value="UniProtKB-EC"/>
</dbReference>
<dbReference type="PROSITE" id="PS50011">
    <property type="entry name" value="PROTEIN_KINASE_DOM"/>
    <property type="match status" value="1"/>
</dbReference>
<gene>
    <name evidence="5" type="ORF">POCTA_138.1.T1130181</name>
</gene>
<dbReference type="PROSITE" id="PS00108">
    <property type="entry name" value="PROTEIN_KINASE_ST"/>
    <property type="match status" value="1"/>
</dbReference>
<dbReference type="CDD" id="cd14016">
    <property type="entry name" value="STKc_CK1"/>
    <property type="match status" value="1"/>
</dbReference>
<protein>
    <recommendedName>
        <fullName evidence="2">Casein kinase I</fullName>
        <ecNumber evidence="1">2.7.11.1</ecNumber>
    </recommendedName>
</protein>
<dbReference type="AlphaFoldDB" id="A0A8S1X4Y3"/>
<dbReference type="OMA" id="NYIVMKF"/>
<name>A0A8S1X4Y3_PAROT</name>
<dbReference type="Proteomes" id="UP000683925">
    <property type="component" value="Unassembled WGS sequence"/>
</dbReference>
<sequence length="472" mass="54572">MQTASIFNGIYVVQRKISSGSFGVVLLGHDKERNVDVAIKIEKEENEDVRSLEREVQVLERLQGTDGIPKLWWHGQQDEYNVIILQLLGKDLSYFMKTKKKFSFKTTIQLGIQIVHVLERIHNKGVVHRDLKPENILFGVDDESSKIYVVDFGISKIFRDAQGNILPFRDNASFIGTTRYASIAAHKGHELSRKDDIESLIYVLLYFMKGQLPWQNMQNVSDEDRTVKVGEMKMNMDPRELCKDVPIEFAKILEYLKQLQYDNEPNYYFVYHQFEKAAENQGIQLDNIFDWDQQQQMKISQNNNENPDNLQRSTTQQQLQPPQSTEMKKSIEKQGSNLIRQLSNNQFLIPPSQLKRQDSQQPSVVSGSVMLSTYNSIRPKYQASQIAFDNKVCDDNSPQDFIQNMKQTAETGNQNGRQNSCAETVGWKDSVFEENFEEIPLAKKYGMLKQKGVEIPKKRKTSQSPIKQRKKN</sequence>
<feature type="region of interest" description="Disordered" evidence="3">
    <location>
        <begin position="450"/>
        <end position="472"/>
    </location>
</feature>
<dbReference type="FunFam" id="1.10.510.10:FF:000616">
    <property type="entry name" value="Uncharacterized protein"/>
    <property type="match status" value="1"/>
</dbReference>
<dbReference type="InterPro" id="IPR008271">
    <property type="entry name" value="Ser/Thr_kinase_AS"/>
</dbReference>
<evidence type="ECO:0000313" key="6">
    <source>
        <dbReference type="Proteomes" id="UP000683925"/>
    </source>
</evidence>
<evidence type="ECO:0000256" key="2">
    <source>
        <dbReference type="ARBA" id="ARBA00023860"/>
    </source>
</evidence>
<accession>A0A8S1X4Y3</accession>
<dbReference type="EMBL" id="CAJJDP010000113">
    <property type="protein sequence ID" value="CAD8197184.1"/>
    <property type="molecule type" value="Genomic_DNA"/>
</dbReference>
<feature type="compositionally biased region" description="Basic residues" evidence="3">
    <location>
        <begin position="457"/>
        <end position="472"/>
    </location>
</feature>
<keyword evidence="6" id="KW-1185">Reference proteome</keyword>
<feature type="region of interest" description="Disordered" evidence="3">
    <location>
        <begin position="301"/>
        <end position="332"/>
    </location>
</feature>
<dbReference type="InterPro" id="IPR050235">
    <property type="entry name" value="CK1_Ser-Thr_kinase"/>
</dbReference>
<evidence type="ECO:0000256" key="1">
    <source>
        <dbReference type="ARBA" id="ARBA00012513"/>
    </source>
</evidence>